<feature type="compositionally biased region" description="Basic and acidic residues" evidence="1">
    <location>
        <begin position="97"/>
        <end position="117"/>
    </location>
</feature>
<evidence type="ECO:0000313" key="2">
    <source>
        <dbReference type="EMBL" id="MBU9714126.1"/>
    </source>
</evidence>
<evidence type="ECO:0000256" key="1">
    <source>
        <dbReference type="SAM" id="MobiDB-lite"/>
    </source>
</evidence>
<gene>
    <name evidence="2" type="ORF">KS419_20530</name>
</gene>
<proteinExistence type="predicted"/>
<reference evidence="2 3" key="1">
    <citation type="submission" date="2021-06" db="EMBL/GenBank/DDBJ databases">
        <title>Bacillus sp. RD4P76, an endophyte from a halophyte.</title>
        <authorList>
            <person name="Sun J.-Q."/>
        </authorList>
    </citation>
    <scope>NUCLEOTIDE SEQUENCE [LARGE SCALE GENOMIC DNA]</scope>
    <source>
        <strain evidence="2 3">CGMCC 1.15917</strain>
    </source>
</reference>
<sequence>MKSYSDDQNQVFIDHMVEYRDFIEGENPKETQRLTIEFARQMMKTVPLLSDRNIKGNGVAERLVYFDNLLAGVEFPFDYYLSGTKDLYFGKLPRKVGSKEPNKWKTQHEARREKDSL</sequence>
<protein>
    <submittedName>
        <fullName evidence="2">Uncharacterized protein</fullName>
    </submittedName>
</protein>
<dbReference type="RefSeq" id="WP_217068462.1">
    <property type="nucleotide sequence ID" value="NZ_JAHQCS010000163.1"/>
</dbReference>
<accession>A0ABS6JKE1</accession>
<comment type="caution">
    <text evidence="2">The sequence shown here is derived from an EMBL/GenBank/DDBJ whole genome shotgun (WGS) entry which is preliminary data.</text>
</comment>
<dbReference type="EMBL" id="JAHQCS010000163">
    <property type="protein sequence ID" value="MBU9714126.1"/>
    <property type="molecule type" value="Genomic_DNA"/>
</dbReference>
<evidence type="ECO:0000313" key="3">
    <source>
        <dbReference type="Proteomes" id="UP000784880"/>
    </source>
</evidence>
<dbReference type="Proteomes" id="UP000784880">
    <property type="component" value="Unassembled WGS sequence"/>
</dbReference>
<feature type="region of interest" description="Disordered" evidence="1">
    <location>
        <begin position="95"/>
        <end position="117"/>
    </location>
</feature>
<name>A0ABS6JKE1_9BACI</name>
<organism evidence="2 3">
    <name type="scientific">Evansella tamaricis</name>
    <dbReference type="NCBI Taxonomy" id="2069301"/>
    <lineage>
        <taxon>Bacteria</taxon>
        <taxon>Bacillati</taxon>
        <taxon>Bacillota</taxon>
        <taxon>Bacilli</taxon>
        <taxon>Bacillales</taxon>
        <taxon>Bacillaceae</taxon>
        <taxon>Evansella</taxon>
    </lineage>
</organism>
<keyword evidence="3" id="KW-1185">Reference proteome</keyword>